<organism evidence="2 3">
    <name type="scientific">Lymnaea stagnalis</name>
    <name type="common">Great pond snail</name>
    <name type="synonym">Helix stagnalis</name>
    <dbReference type="NCBI Taxonomy" id="6523"/>
    <lineage>
        <taxon>Eukaryota</taxon>
        <taxon>Metazoa</taxon>
        <taxon>Spiralia</taxon>
        <taxon>Lophotrochozoa</taxon>
        <taxon>Mollusca</taxon>
        <taxon>Gastropoda</taxon>
        <taxon>Heterobranchia</taxon>
        <taxon>Euthyneura</taxon>
        <taxon>Panpulmonata</taxon>
        <taxon>Hygrophila</taxon>
        <taxon>Lymnaeoidea</taxon>
        <taxon>Lymnaeidae</taxon>
        <taxon>Lymnaea</taxon>
    </lineage>
</organism>
<evidence type="ECO:0000313" key="3">
    <source>
        <dbReference type="Proteomes" id="UP001497497"/>
    </source>
</evidence>
<proteinExistence type="predicted"/>
<feature type="signal peptide" evidence="1">
    <location>
        <begin position="1"/>
        <end position="24"/>
    </location>
</feature>
<feature type="non-terminal residue" evidence="2">
    <location>
        <position position="614"/>
    </location>
</feature>
<evidence type="ECO:0000313" key="2">
    <source>
        <dbReference type="EMBL" id="CAL1547436.1"/>
    </source>
</evidence>
<dbReference type="Proteomes" id="UP001497497">
    <property type="component" value="Unassembled WGS sequence"/>
</dbReference>
<keyword evidence="3" id="KW-1185">Reference proteome</keyword>
<dbReference type="EMBL" id="CAXITT010000976">
    <property type="protein sequence ID" value="CAL1547436.1"/>
    <property type="molecule type" value="Genomic_DNA"/>
</dbReference>
<evidence type="ECO:0000256" key="1">
    <source>
        <dbReference type="SAM" id="SignalP"/>
    </source>
</evidence>
<keyword evidence="1" id="KW-0732">Signal</keyword>
<feature type="chain" id="PRO_5043461008" evidence="1">
    <location>
        <begin position="25"/>
        <end position="614"/>
    </location>
</feature>
<gene>
    <name evidence="2" type="ORF">GSLYS_00020755001</name>
</gene>
<dbReference type="AlphaFoldDB" id="A0AAV2IJY2"/>
<accession>A0AAV2IJY2</accession>
<protein>
    <submittedName>
        <fullName evidence="2">Uncharacterized protein</fullName>
    </submittedName>
</protein>
<sequence>MTECSLRATVVVILALGLGTPNEAEFVSHGCLTIMVECLGYYEKMACDDDHSMLTECVLSSCSEVEIALLINVMCERLLFLSKIESAKISDQCRSSYDMCEPLAYPPPGLFLFEEKAHETFCYSMNSYSMRNCLVTSPGCSYREVKELIATACDFWPPPQDPVYLGHPCQKGLMTSFSLDSIPKCDPTTPAIKNALSGSCDEQPDQGYYSVGRVCATFAVLEDVLEKVESPHLEICHAVFVDCVKTKLFRDSWLEPVLLYMRICSNDEGMSTCNNTVCNAEQMVSYISHVCAPKENLFISYECIQHAENYCLDEKSRLNCHLIDTAASCLLEQCNEFEAIILRREACLTLAVQGAFALEVANKTQHCLKKISKCMQVFPFEDFFRFNSTSYAKKLCVNVNSPGMRKCLTSRPGCSYGEVINLAVAACQPVPSTISVPCQERAVTCLGEAEDCDFLHSQEECLSVSCSSVEARFVITEMCPHIQVKQRLFEEIKKESKACQNSLETCAQGMFYERYSWKDHAEGSKFYCFFMQSKIFQLCMLKSCSYDTLSNLVTIACLPAFKLLSDVSKFCEIRAAICFRKLGVTTCSDIQAMEECLGFGCSPEENTRIRYYTC</sequence>
<reference evidence="2 3" key="1">
    <citation type="submission" date="2024-04" db="EMBL/GenBank/DDBJ databases">
        <authorList>
            <consortium name="Genoscope - CEA"/>
            <person name="William W."/>
        </authorList>
    </citation>
    <scope>NUCLEOTIDE SEQUENCE [LARGE SCALE GENOMIC DNA]</scope>
</reference>
<name>A0AAV2IJY2_LYMST</name>
<comment type="caution">
    <text evidence="2">The sequence shown here is derived from an EMBL/GenBank/DDBJ whole genome shotgun (WGS) entry which is preliminary data.</text>
</comment>